<evidence type="ECO:0000313" key="13">
    <source>
        <dbReference type="Proteomes" id="UP000222542"/>
    </source>
</evidence>
<dbReference type="PROSITE" id="PS51032">
    <property type="entry name" value="AP2_ERF"/>
    <property type="match status" value="1"/>
</dbReference>
<evidence type="ECO:0000256" key="1">
    <source>
        <dbReference type="ARBA" id="ARBA00004123"/>
    </source>
</evidence>
<proteinExistence type="inferred from homology"/>
<gene>
    <name evidence="12" type="ORF">T459_32759</name>
</gene>
<evidence type="ECO:0000259" key="11">
    <source>
        <dbReference type="PROSITE" id="PS51752"/>
    </source>
</evidence>
<dbReference type="InterPro" id="IPR016177">
    <property type="entry name" value="DNA-bd_dom_sf"/>
</dbReference>
<protein>
    <recommendedName>
        <fullName evidence="14">AP2/ERF domain-containing protein</fullName>
    </recommendedName>
</protein>
<dbReference type="FunFam" id="3.30.730.10:FF:000005">
    <property type="entry name" value="ethylene-responsive transcription factor RAP2-11"/>
    <property type="match status" value="1"/>
</dbReference>
<dbReference type="InterPro" id="IPR036404">
    <property type="entry name" value="Jacalin-like_lectin_dom_sf"/>
</dbReference>
<dbReference type="GO" id="GO:0005634">
    <property type="term" value="C:nucleus"/>
    <property type="evidence" value="ECO:0007669"/>
    <property type="project" value="UniProtKB-SubCell"/>
</dbReference>
<feature type="domain" description="Jacalin-type lectin" evidence="11">
    <location>
        <begin position="495"/>
        <end position="643"/>
    </location>
</feature>
<evidence type="ECO:0000259" key="10">
    <source>
        <dbReference type="PROSITE" id="PS51032"/>
    </source>
</evidence>
<feature type="domain" description="Jacalin-type lectin" evidence="11">
    <location>
        <begin position="296"/>
        <end position="438"/>
    </location>
</feature>
<feature type="region of interest" description="Disordered" evidence="9">
    <location>
        <begin position="1"/>
        <end position="27"/>
    </location>
</feature>
<comment type="similarity">
    <text evidence="2">Belongs to the jacalin lectin family.</text>
</comment>
<dbReference type="GO" id="GO:0003700">
    <property type="term" value="F:DNA-binding transcription factor activity"/>
    <property type="evidence" value="ECO:0007669"/>
    <property type="project" value="InterPro"/>
</dbReference>
<evidence type="ECO:0000256" key="4">
    <source>
        <dbReference type="ARBA" id="ARBA00023015"/>
    </source>
</evidence>
<dbReference type="SUPFAM" id="SSF54171">
    <property type="entry name" value="DNA-binding domain"/>
    <property type="match status" value="1"/>
</dbReference>
<evidence type="ECO:0000256" key="2">
    <source>
        <dbReference type="ARBA" id="ARBA00006568"/>
    </source>
</evidence>
<dbReference type="InterPro" id="IPR033734">
    <property type="entry name" value="Jacalin-like_lectin_dom_plant"/>
</dbReference>
<dbReference type="CDD" id="cd00018">
    <property type="entry name" value="AP2"/>
    <property type="match status" value="1"/>
</dbReference>
<keyword evidence="13" id="KW-1185">Reference proteome</keyword>
<dbReference type="FunFam" id="2.100.10.30:FF:000001">
    <property type="entry name" value="Jacalin-related lectin 33"/>
    <property type="match status" value="1"/>
</dbReference>
<evidence type="ECO:0000256" key="3">
    <source>
        <dbReference type="ARBA" id="ARBA00022734"/>
    </source>
</evidence>
<evidence type="ECO:0000256" key="6">
    <source>
        <dbReference type="ARBA" id="ARBA00023163"/>
    </source>
</evidence>
<feature type="compositionally biased region" description="Basic and acidic residues" evidence="9">
    <location>
        <begin position="507"/>
        <end position="519"/>
    </location>
</feature>
<dbReference type="SMART" id="SM00380">
    <property type="entry name" value="AP2"/>
    <property type="match status" value="1"/>
</dbReference>
<name>A0A2G2Y0X4_CAPAN</name>
<comment type="similarity">
    <text evidence="8">Belongs to the AP2/ERF transcription factor family. ERF subfamily.</text>
</comment>
<dbReference type="Pfam" id="PF01419">
    <property type="entry name" value="Jacalin"/>
    <property type="match status" value="2"/>
</dbReference>
<keyword evidence="3" id="KW-0430">Lectin</keyword>
<dbReference type="Pfam" id="PF00847">
    <property type="entry name" value="AP2"/>
    <property type="match status" value="1"/>
</dbReference>
<sequence length="672" mass="74912">MKKATKFNKGRKRTNNTSSSSSNKFVGVRQRSSGKWIAEIKDTTHKKIRMWLGTFETAEEAARAYDQAACLLRGSNTRTNFVTTRVSSDSQLAYRIRNLLDSKKSSSTCSTGSIVHSVSGAKIQESHEKVVSSCDDDEITIQENQLYKPTTTNMTIAVSAEFQTSCDRLYESSLTNTEDLYKPDMMSCSSSCSWGFEYAQELLDFPILDESRGEMGYTEFERMKVERQISASLYAVNGVQEYMESVHDLDDLSLWDLPPLCSLLSGTKNLLLSGIFYTSVNEIILSQTFGDHGEQTISVGPWGGENGLHWDDGVYTTIRQLEIAHGIGVDSLKVEYDKNGISVFSEKHGGNGGAKTDKIRLNYPDEFLTSLHGYYGSLYEREAVFVRSLTFESNKRTYGPYGVQQGTYFTLPISKGKIVGFHGKSGWYLAAIGVYIEPIQKSLLTTSHAIVHSKQSIVHGMENYEYSMIQGSPRKNFDLIVAVRRKEENNSLLPPTTFSRQTSSSESSDRDSISTEPNKKVATIAPAPIERVPSKTIYQRQYGEVRTVVLEDLKPKRCDYTSPLVIDYPSEILTHITGYYEPTMIMGPNIIQSLTFHTTKGKHGPYGEEKGQQFSTKLKEGIIVGFHGRKGLFLDALGVHVLEGKVILCLPPTPASAPKPIKPVAAEQLFHL</sequence>
<feature type="domain" description="AP2/ERF" evidence="10">
    <location>
        <begin position="24"/>
        <end position="82"/>
    </location>
</feature>
<keyword evidence="6" id="KW-0804">Transcription</keyword>
<dbReference type="InterPro" id="IPR001471">
    <property type="entry name" value="AP2/ERF_dom"/>
</dbReference>
<evidence type="ECO:0008006" key="14">
    <source>
        <dbReference type="Google" id="ProtNLM"/>
    </source>
</evidence>
<evidence type="ECO:0000256" key="5">
    <source>
        <dbReference type="ARBA" id="ARBA00023125"/>
    </source>
</evidence>
<dbReference type="PANTHER" id="PTHR47293:SF68">
    <property type="entry name" value="JACALIN-RELATED LECTIN 3"/>
    <property type="match status" value="1"/>
</dbReference>
<dbReference type="GO" id="GO:0003677">
    <property type="term" value="F:DNA binding"/>
    <property type="evidence" value="ECO:0007669"/>
    <property type="project" value="UniProtKB-KW"/>
</dbReference>
<dbReference type="CDD" id="cd09612">
    <property type="entry name" value="Jacalin"/>
    <property type="match status" value="2"/>
</dbReference>
<feature type="region of interest" description="Disordered" evidence="9">
    <location>
        <begin position="491"/>
        <end position="522"/>
    </location>
</feature>
<dbReference type="InterPro" id="IPR001229">
    <property type="entry name" value="Jacalin-like_lectin_dom"/>
</dbReference>
<dbReference type="AlphaFoldDB" id="A0A2G2Y0X4"/>
<feature type="compositionally biased region" description="Basic residues" evidence="9">
    <location>
        <begin position="1"/>
        <end position="14"/>
    </location>
</feature>
<dbReference type="SMART" id="SM00915">
    <property type="entry name" value="Jacalin"/>
    <property type="match status" value="2"/>
</dbReference>
<keyword evidence="5" id="KW-0238">DNA-binding</keyword>
<organism evidence="12 13">
    <name type="scientific">Capsicum annuum</name>
    <name type="common">Capsicum pepper</name>
    <dbReference type="NCBI Taxonomy" id="4072"/>
    <lineage>
        <taxon>Eukaryota</taxon>
        <taxon>Viridiplantae</taxon>
        <taxon>Streptophyta</taxon>
        <taxon>Embryophyta</taxon>
        <taxon>Tracheophyta</taxon>
        <taxon>Spermatophyta</taxon>
        <taxon>Magnoliopsida</taxon>
        <taxon>eudicotyledons</taxon>
        <taxon>Gunneridae</taxon>
        <taxon>Pentapetalae</taxon>
        <taxon>asterids</taxon>
        <taxon>lamiids</taxon>
        <taxon>Solanales</taxon>
        <taxon>Solanaceae</taxon>
        <taxon>Solanoideae</taxon>
        <taxon>Capsiceae</taxon>
        <taxon>Capsicum</taxon>
    </lineage>
</organism>
<dbReference type="Gramene" id="PHT63395">
    <property type="protein sequence ID" value="PHT63395"/>
    <property type="gene ID" value="T459_32759"/>
</dbReference>
<dbReference type="PRINTS" id="PR00367">
    <property type="entry name" value="ETHRSPELEMNT"/>
</dbReference>
<dbReference type="EMBL" id="AYRZ02000033">
    <property type="protein sequence ID" value="PHT63395.1"/>
    <property type="molecule type" value="Genomic_DNA"/>
</dbReference>
<dbReference type="Proteomes" id="UP000222542">
    <property type="component" value="Unassembled WGS sequence"/>
</dbReference>
<dbReference type="Gene3D" id="2.100.10.30">
    <property type="entry name" value="Jacalin-like lectin domain"/>
    <property type="match status" value="2"/>
</dbReference>
<dbReference type="Gene3D" id="3.30.730.10">
    <property type="entry name" value="AP2/ERF domain"/>
    <property type="match status" value="1"/>
</dbReference>
<reference evidence="12 13" key="1">
    <citation type="journal article" date="2014" name="Nat. Genet.">
        <title>Genome sequence of the hot pepper provides insights into the evolution of pungency in Capsicum species.</title>
        <authorList>
            <person name="Kim S."/>
            <person name="Park M."/>
            <person name="Yeom S.I."/>
            <person name="Kim Y.M."/>
            <person name="Lee J.M."/>
            <person name="Lee H.A."/>
            <person name="Seo E."/>
            <person name="Choi J."/>
            <person name="Cheong K."/>
            <person name="Kim K.T."/>
            <person name="Jung K."/>
            <person name="Lee G.W."/>
            <person name="Oh S.K."/>
            <person name="Bae C."/>
            <person name="Kim S.B."/>
            <person name="Lee H.Y."/>
            <person name="Kim S.Y."/>
            <person name="Kim M.S."/>
            <person name="Kang B.C."/>
            <person name="Jo Y.D."/>
            <person name="Yang H.B."/>
            <person name="Jeong H.J."/>
            <person name="Kang W.H."/>
            <person name="Kwon J.K."/>
            <person name="Shin C."/>
            <person name="Lim J.Y."/>
            <person name="Park J.H."/>
            <person name="Huh J.H."/>
            <person name="Kim J.S."/>
            <person name="Kim B.D."/>
            <person name="Cohen O."/>
            <person name="Paran I."/>
            <person name="Suh M.C."/>
            <person name="Lee S.B."/>
            <person name="Kim Y.K."/>
            <person name="Shin Y."/>
            <person name="Noh S.J."/>
            <person name="Park J."/>
            <person name="Seo Y.S."/>
            <person name="Kwon S.Y."/>
            <person name="Kim H.A."/>
            <person name="Park J.M."/>
            <person name="Kim H.J."/>
            <person name="Choi S.B."/>
            <person name="Bosland P.W."/>
            <person name="Reeves G."/>
            <person name="Jo S.H."/>
            <person name="Lee B.W."/>
            <person name="Cho H.T."/>
            <person name="Choi H.S."/>
            <person name="Lee M.S."/>
            <person name="Yu Y."/>
            <person name="Do Choi Y."/>
            <person name="Park B.S."/>
            <person name="van Deynze A."/>
            <person name="Ashrafi H."/>
            <person name="Hill T."/>
            <person name="Kim W.T."/>
            <person name="Pai H.S."/>
            <person name="Ahn H.K."/>
            <person name="Yeam I."/>
            <person name="Giovannoni J.J."/>
            <person name="Rose J.K."/>
            <person name="Sorensen I."/>
            <person name="Lee S.J."/>
            <person name="Kim R.W."/>
            <person name="Choi I.Y."/>
            <person name="Choi B.S."/>
            <person name="Lim J.S."/>
            <person name="Lee Y.H."/>
            <person name="Choi D."/>
        </authorList>
    </citation>
    <scope>NUCLEOTIDE SEQUENCE [LARGE SCALE GENOMIC DNA]</scope>
    <source>
        <strain evidence="13">cv. CM334</strain>
    </source>
</reference>
<dbReference type="PANTHER" id="PTHR47293">
    <property type="entry name" value="JACALIN-RELATED LECTIN 3"/>
    <property type="match status" value="1"/>
</dbReference>
<keyword evidence="4" id="KW-0805">Transcription regulation</keyword>
<evidence type="ECO:0000256" key="8">
    <source>
        <dbReference type="ARBA" id="ARBA00024343"/>
    </source>
</evidence>
<dbReference type="GO" id="GO:0030246">
    <property type="term" value="F:carbohydrate binding"/>
    <property type="evidence" value="ECO:0007669"/>
    <property type="project" value="UniProtKB-KW"/>
</dbReference>
<comment type="subcellular location">
    <subcellularLocation>
        <location evidence="1">Nucleus</location>
    </subcellularLocation>
</comment>
<accession>A0A2G2Y0X4</accession>
<evidence type="ECO:0000313" key="12">
    <source>
        <dbReference type="EMBL" id="PHT63395.1"/>
    </source>
</evidence>
<keyword evidence="7" id="KW-0539">Nucleus</keyword>
<dbReference type="PROSITE" id="PS51752">
    <property type="entry name" value="JACALIN_LECTIN"/>
    <property type="match status" value="2"/>
</dbReference>
<dbReference type="STRING" id="4072.A0A2G2Y0X4"/>
<reference evidence="12 13" key="2">
    <citation type="journal article" date="2017" name="Genome Biol.">
        <title>New reference genome sequences of hot pepper reveal the massive evolution of plant disease-resistance genes by retroduplication.</title>
        <authorList>
            <person name="Kim S."/>
            <person name="Park J."/>
            <person name="Yeom S.I."/>
            <person name="Kim Y.M."/>
            <person name="Seo E."/>
            <person name="Kim K.T."/>
            <person name="Kim M.S."/>
            <person name="Lee J.M."/>
            <person name="Cheong K."/>
            <person name="Shin H.S."/>
            <person name="Kim S.B."/>
            <person name="Han K."/>
            <person name="Lee J."/>
            <person name="Park M."/>
            <person name="Lee H.A."/>
            <person name="Lee H.Y."/>
            <person name="Lee Y."/>
            <person name="Oh S."/>
            <person name="Lee J.H."/>
            <person name="Choi E."/>
            <person name="Choi E."/>
            <person name="Lee S.E."/>
            <person name="Jeon J."/>
            <person name="Kim H."/>
            <person name="Choi G."/>
            <person name="Song H."/>
            <person name="Lee J."/>
            <person name="Lee S.C."/>
            <person name="Kwon J.K."/>
            <person name="Lee H.Y."/>
            <person name="Koo N."/>
            <person name="Hong Y."/>
            <person name="Kim R.W."/>
            <person name="Kang W.H."/>
            <person name="Huh J.H."/>
            <person name="Kang B.C."/>
            <person name="Yang T.J."/>
            <person name="Lee Y.H."/>
            <person name="Bennetzen J.L."/>
            <person name="Choi D."/>
        </authorList>
    </citation>
    <scope>NUCLEOTIDE SEQUENCE [LARGE SCALE GENOMIC DNA]</scope>
    <source>
        <strain evidence="13">cv. CM334</strain>
    </source>
</reference>
<evidence type="ECO:0000256" key="7">
    <source>
        <dbReference type="ARBA" id="ARBA00023242"/>
    </source>
</evidence>
<evidence type="ECO:0000256" key="9">
    <source>
        <dbReference type="SAM" id="MobiDB-lite"/>
    </source>
</evidence>
<comment type="caution">
    <text evidence="12">The sequence shown here is derived from an EMBL/GenBank/DDBJ whole genome shotgun (WGS) entry which is preliminary data.</text>
</comment>
<dbReference type="SUPFAM" id="SSF51101">
    <property type="entry name" value="Mannose-binding lectins"/>
    <property type="match status" value="2"/>
</dbReference>
<dbReference type="InterPro" id="IPR036955">
    <property type="entry name" value="AP2/ERF_dom_sf"/>
</dbReference>